<evidence type="ECO:0000313" key="1">
    <source>
        <dbReference type="EMBL" id="GAA1997401.1"/>
    </source>
</evidence>
<organism evidence="1 2">
    <name type="scientific">Nocardiopsis rhodophaea</name>
    <dbReference type="NCBI Taxonomy" id="280238"/>
    <lineage>
        <taxon>Bacteria</taxon>
        <taxon>Bacillati</taxon>
        <taxon>Actinomycetota</taxon>
        <taxon>Actinomycetes</taxon>
        <taxon>Streptosporangiales</taxon>
        <taxon>Nocardiopsidaceae</taxon>
        <taxon>Nocardiopsis</taxon>
    </lineage>
</organism>
<dbReference type="EMBL" id="BAAAPC010000009">
    <property type="protein sequence ID" value="GAA1997401.1"/>
    <property type="molecule type" value="Genomic_DNA"/>
</dbReference>
<protein>
    <submittedName>
        <fullName evidence="1">Uncharacterized protein</fullName>
    </submittedName>
</protein>
<name>A0ABN2T2M8_9ACTN</name>
<comment type="caution">
    <text evidence="1">The sequence shown here is derived from an EMBL/GenBank/DDBJ whole genome shotgun (WGS) entry which is preliminary data.</text>
</comment>
<evidence type="ECO:0000313" key="2">
    <source>
        <dbReference type="Proteomes" id="UP001501585"/>
    </source>
</evidence>
<keyword evidence="2" id="KW-1185">Reference proteome</keyword>
<proteinExistence type="predicted"/>
<gene>
    <name evidence="1" type="ORF">GCM10009799_25550</name>
</gene>
<dbReference type="Proteomes" id="UP001501585">
    <property type="component" value="Unassembled WGS sequence"/>
</dbReference>
<reference evidence="1 2" key="1">
    <citation type="journal article" date="2019" name="Int. J. Syst. Evol. Microbiol.">
        <title>The Global Catalogue of Microorganisms (GCM) 10K type strain sequencing project: providing services to taxonomists for standard genome sequencing and annotation.</title>
        <authorList>
            <consortium name="The Broad Institute Genomics Platform"/>
            <consortium name="The Broad Institute Genome Sequencing Center for Infectious Disease"/>
            <person name="Wu L."/>
            <person name="Ma J."/>
        </authorList>
    </citation>
    <scope>NUCLEOTIDE SEQUENCE [LARGE SCALE GENOMIC DNA]</scope>
    <source>
        <strain evidence="1 2">JCM 15313</strain>
    </source>
</reference>
<accession>A0ABN2T2M8</accession>
<sequence>MPACSTGSRSAICTADPDMVVYAGRTQDLHKFIDSLSVRVCRNDPLTVAFSLTAPPLEGGGFQPS</sequence>